<feature type="region of interest" description="Disordered" evidence="1">
    <location>
        <begin position="1898"/>
        <end position="1929"/>
    </location>
</feature>
<feature type="compositionally biased region" description="Basic and acidic residues" evidence="1">
    <location>
        <begin position="1919"/>
        <end position="1929"/>
    </location>
</feature>
<protein>
    <submittedName>
        <fullName evidence="2">Uncharacterized protein</fullName>
    </submittedName>
</protein>
<feature type="compositionally biased region" description="Low complexity" evidence="1">
    <location>
        <begin position="166"/>
        <end position="185"/>
    </location>
</feature>
<sequence>MRDAQLWETRMALPDTASASSAVPHQDVEAAPASSSSSLSSSSSSSSSSSLSSSSSPCDVSSSTLHLLMKRDTMEEEELFLRLSGLGQDERGKDALMSGDETLAYPCTIQALSLAESLLSSSCPSSSASTCPSSSASTCPSSSASTCPSSSASSCPSSSAYSFSSPSSSSASSSFPSSSCPLSSLNEDSGRGAGEEPRGEDEKKLENVMSGRDRGPLREQRCSPQVTDAAMDGDASPSPRRGGIAFRGACEALCHPEKAKENASSPPSSSLRSSSHPPSSSSVLDLLPEVYIQQLDRQLGERRDGGSLSASLQSGEETGSLLRSRSSASSSPSSSPSQREAASSSSRSRLASPLLPAPSSPSLGGCPLGTRARGGSPPRPAGGETAEGRADDQKEEGSAVYRQPDQRQQETTDSEARDAEQDGCLFSLTEVAIKRMETEAMKAALDGRREDEAELREQLQRQRERGQARRRKMGDRQHDEGVQWELENVLSHGFQLDQVVARIDELEALRKQVEAETKLCVKSRQDELVSSSKALRDLEADFRELHDQAAATRHLLVVYRQRLLVPSLRVVLQQRKQQEQQERLRLLLQIQKVAALDMALEECQAEHLLPLSASLLVEALSLPLVAHGGRVQLQTGPGANTGGDRECEAGLQDKEDAGVILCVQKAKEKLLKSLESLRASIDKAVEQASRSLPPPVTSLSSNPLSVSSSLSFSNASLAQAASPSPVTGSPFSLSASACPWKQYTAALAAASLLPPSVSVGELLVAHLVKSAEKTGQQILLAFLPASLFSSRARGSQGEKSGLHAGGRERKEHLLILRERVDVPPGETRRHAAAVQAGEETLPSLGRLAKQVKTPDALSCLIKIFEAHMDVLLGLSSLLAWHSELISLHLKELLAKQPSQPLHSASVFVSSPSSLFASTSNAPETRLCGDSGPEAVKACKATAEGEAREVRTTLEVAADAAARARAEGGPTAFSASLHFVSLLFHMYHSLHARRRAIWLSLQNQVVDVLTHLTLADTHSCPAVNDIISGIHGAYAYVISGCRLCCVRDASQDSFVEKMEQEALDLLARVAHTDGRVSSHLRSWIEKAETDAESRAEAGSLLPARSPVVDELYRQVLRLLDALEREQLRSLLHLLEEENWQRLPVPRTFSFFAFGRQVPPAVPLEVYSYPNPAVFQQFPPERSSDPHFATSATLQNASVALSTSETEAYMPPFFRQPFPPRLPPFPYACDSAETSSKPHAQTAHPRPSQELLPQRNCFRGWSPGRPLPGVPPCLYTDEVAAPASDDGTIHVRRLQSPVVSLSAKLAAKELRHFFRLAFAFPLATFPALCAVIDQVGFYVAVAAGVSLTSSSFASLLEAPVSTSLAAVSGDGNAVDSQTRRKLLETTDAALLQSRAPALRALLLTQEARLHLLFAKEAGGDLKKASEGRASEAASPEMALRRKASSLSQGDGSGLLGRSGSGFAGGDSDEETRSSLSGVSLNLAHILRPMAKQSSPGALWGAAERATAVESAADMVADLHEHLQHALASSPPGWLAQRLTREQQMHALGQMQKLQRAVDELRSVALLGLAGCLCDSSAFICSLLRAVASDFPQTAENEASPPLGPETHPSSAGGPLSRSGSQASGGGALPSVERALGSQRGLLRDLTRRLRCAGGGEITLMSQRDLWLAIEARSVLDCVEVLSAAPLPHARAVQGLSPGPLLSLADSLRGFLRDVHALVLKSSEAVAEASRTALAPRANGPGPNPSIGVFTGSSGAFLQEVDAGLAGGACEAGAGIEGSAQGSRCFFGRVDIAFLDGFTEAIAMSATDVLQWCRYQQRRTAEAALLLWGEAPAAGAGREETRLGARGATRGEQRGKEAVYSLRVLSNAVLRMEGFGFLPRGKAADLERRYLALLAENGQKKRAPQQSLAASPLGVEAPQHGGDTERGEGRVGRDARCVQLVSSGESAPLSGAGGPLNSGTPGRNQVAGREPRFSGALQQKATSAVERQRNGPSPEDLNRYLQQLDHHRRVRSQSQHQ</sequence>
<feature type="compositionally biased region" description="Low complexity" evidence="1">
    <location>
        <begin position="34"/>
        <end position="56"/>
    </location>
</feature>
<feature type="compositionally biased region" description="Gly residues" evidence="1">
    <location>
        <begin position="1448"/>
        <end position="1462"/>
    </location>
</feature>
<feature type="region of interest" description="Disordered" evidence="1">
    <location>
        <begin position="1422"/>
        <end position="1468"/>
    </location>
</feature>
<feature type="region of interest" description="Disordered" evidence="1">
    <location>
        <begin position="444"/>
        <end position="478"/>
    </location>
</feature>
<dbReference type="PANTHER" id="PTHR24216">
    <property type="entry name" value="PAXILLIN-RELATED"/>
    <property type="match status" value="1"/>
</dbReference>
<dbReference type="EMBL" id="AEYI02001061">
    <property type="protein sequence ID" value="KFG41993.1"/>
    <property type="molecule type" value="Genomic_DNA"/>
</dbReference>
<evidence type="ECO:0000256" key="1">
    <source>
        <dbReference type="SAM" id="MobiDB-lite"/>
    </source>
</evidence>
<accession>A0A086KC75</accession>
<evidence type="ECO:0000313" key="2">
    <source>
        <dbReference type="EMBL" id="KFG41993.1"/>
    </source>
</evidence>
<feature type="region of interest" description="Disordered" evidence="1">
    <location>
        <begin position="1"/>
        <end position="61"/>
    </location>
</feature>
<feature type="compositionally biased region" description="Basic and acidic residues" evidence="1">
    <location>
        <begin position="444"/>
        <end position="467"/>
    </location>
</feature>
<dbReference type="VEuPathDB" id="ToxoDB:TGP89_227820"/>
<reference evidence="2 3" key="1">
    <citation type="submission" date="2014-03" db="EMBL/GenBank/DDBJ databases">
        <authorList>
            <person name="Sibley D."/>
            <person name="Venepally P."/>
            <person name="Karamycheva S."/>
            <person name="Hadjithomas M."/>
            <person name="Khan A."/>
            <person name="Brunk B."/>
            <person name="Roos D."/>
            <person name="Caler E."/>
            <person name="Lorenzi H."/>
        </authorList>
    </citation>
    <scope>NUCLEOTIDE SEQUENCE [LARGE SCALE GENOMIC DNA]</scope>
    <source>
        <strain evidence="3">p89</strain>
    </source>
</reference>
<feature type="compositionally biased region" description="Basic and acidic residues" evidence="1">
    <location>
        <begin position="386"/>
        <end position="397"/>
    </location>
</feature>
<organism evidence="2 3">
    <name type="scientific">Toxoplasma gondii p89</name>
    <dbReference type="NCBI Taxonomy" id="943119"/>
    <lineage>
        <taxon>Eukaryota</taxon>
        <taxon>Sar</taxon>
        <taxon>Alveolata</taxon>
        <taxon>Apicomplexa</taxon>
        <taxon>Conoidasida</taxon>
        <taxon>Coccidia</taxon>
        <taxon>Eucoccidiorida</taxon>
        <taxon>Eimeriorina</taxon>
        <taxon>Sarcocystidae</taxon>
        <taxon>Toxoplasma</taxon>
    </lineage>
</organism>
<feature type="region of interest" description="Disordered" evidence="1">
    <location>
        <begin position="1941"/>
        <end position="1994"/>
    </location>
</feature>
<feature type="compositionally biased region" description="Basic and acidic residues" evidence="1">
    <location>
        <begin position="404"/>
        <end position="420"/>
    </location>
</feature>
<dbReference type="OrthoDB" id="332647at2759"/>
<feature type="region of interest" description="Disordered" evidence="1">
    <location>
        <begin position="166"/>
        <end position="244"/>
    </location>
</feature>
<name>A0A086KC75_TOXGO</name>
<feature type="region of interest" description="Disordered" evidence="1">
    <location>
        <begin position="1228"/>
        <end position="1247"/>
    </location>
</feature>
<dbReference type="Proteomes" id="UP000028828">
    <property type="component" value="Unassembled WGS sequence"/>
</dbReference>
<feature type="region of interest" description="Disordered" evidence="1">
    <location>
        <begin position="1592"/>
        <end position="1627"/>
    </location>
</feature>
<feature type="compositionally biased region" description="Polar residues" evidence="1">
    <location>
        <begin position="308"/>
        <end position="317"/>
    </location>
</feature>
<feature type="compositionally biased region" description="Low complexity" evidence="1">
    <location>
        <begin position="264"/>
        <end position="288"/>
    </location>
</feature>
<feature type="compositionally biased region" description="Low complexity" evidence="1">
    <location>
        <begin position="320"/>
        <end position="354"/>
    </location>
</feature>
<comment type="caution">
    <text evidence="2">The sequence shown here is derived from an EMBL/GenBank/DDBJ whole genome shotgun (WGS) entry which is preliminary data.</text>
</comment>
<gene>
    <name evidence="2" type="ORF">TGP89_227820</name>
</gene>
<proteinExistence type="predicted"/>
<feature type="compositionally biased region" description="Basic and acidic residues" evidence="1">
    <location>
        <begin position="188"/>
        <end position="221"/>
    </location>
</feature>
<feature type="region of interest" description="Disordered" evidence="1">
    <location>
        <begin position="257"/>
        <end position="423"/>
    </location>
</feature>
<evidence type="ECO:0000313" key="3">
    <source>
        <dbReference type="Proteomes" id="UP000028828"/>
    </source>
</evidence>